<evidence type="ECO:0000313" key="2">
    <source>
        <dbReference type="EMBL" id="RGV64321.1"/>
    </source>
</evidence>
<organism evidence="2 3">
    <name type="scientific">Blautia obeum</name>
    <dbReference type="NCBI Taxonomy" id="40520"/>
    <lineage>
        <taxon>Bacteria</taxon>
        <taxon>Bacillati</taxon>
        <taxon>Bacillota</taxon>
        <taxon>Clostridia</taxon>
        <taxon>Lachnospirales</taxon>
        <taxon>Lachnospiraceae</taxon>
        <taxon>Blautia</taxon>
    </lineage>
</organism>
<protein>
    <submittedName>
        <fullName evidence="2">Uncharacterized protein</fullName>
    </submittedName>
</protein>
<accession>A0A395XB39</accession>
<dbReference type="AlphaFoldDB" id="A0A395XB39"/>
<sequence length="110" mass="12644">MKRVKKVLILISVIVFVNYIIHLPMCVDDYVHKDSDIYSAQHMCRHSTLTRNAKGILKTDGIIETIKIPLKANFLFAKVKIIFDITNVPVYHWQLARGDLSADATLSYQR</sequence>
<keyword evidence="1" id="KW-0812">Transmembrane</keyword>
<comment type="caution">
    <text evidence="2">The sequence shown here is derived from an EMBL/GenBank/DDBJ whole genome shotgun (WGS) entry which is preliminary data.</text>
</comment>
<gene>
    <name evidence="2" type="ORF">DWW07_08960</name>
</gene>
<dbReference type="Proteomes" id="UP000265828">
    <property type="component" value="Unassembled WGS sequence"/>
</dbReference>
<keyword evidence="1" id="KW-1133">Transmembrane helix</keyword>
<feature type="transmembrane region" description="Helical" evidence="1">
    <location>
        <begin position="7"/>
        <end position="25"/>
    </location>
</feature>
<dbReference type="EMBL" id="QRZI01000005">
    <property type="protein sequence ID" value="RGV64321.1"/>
    <property type="molecule type" value="Genomic_DNA"/>
</dbReference>
<name>A0A395XB39_9FIRM</name>
<reference evidence="2 3" key="1">
    <citation type="submission" date="2018-08" db="EMBL/GenBank/DDBJ databases">
        <title>A genome reference for cultivated species of the human gut microbiota.</title>
        <authorList>
            <person name="Zou Y."/>
            <person name="Xue W."/>
            <person name="Luo G."/>
        </authorList>
    </citation>
    <scope>NUCLEOTIDE SEQUENCE [LARGE SCALE GENOMIC DNA]</scope>
    <source>
        <strain evidence="2 3">AF14-23</strain>
    </source>
</reference>
<keyword evidence="1" id="KW-0472">Membrane</keyword>
<evidence type="ECO:0000256" key="1">
    <source>
        <dbReference type="SAM" id="Phobius"/>
    </source>
</evidence>
<proteinExistence type="predicted"/>
<evidence type="ECO:0000313" key="3">
    <source>
        <dbReference type="Proteomes" id="UP000265828"/>
    </source>
</evidence>